<keyword evidence="2" id="KW-1185">Reference proteome</keyword>
<comment type="caution">
    <text evidence="1">The sequence shown here is derived from an EMBL/GenBank/DDBJ whole genome shotgun (WGS) entry which is preliminary data.</text>
</comment>
<dbReference type="Proteomes" id="UP001281614">
    <property type="component" value="Unassembled WGS sequence"/>
</dbReference>
<evidence type="ECO:0000313" key="2">
    <source>
        <dbReference type="Proteomes" id="UP001281614"/>
    </source>
</evidence>
<sequence>MARPSPVHPTSLYCAAGEPGTDEERRVRFVSCHLDTTRSRIALRVSRPEAKHDAAQVGSHQRPFSRAVRPVGCPKLLSDATFETLAGKHVPPRMPPRHLPSIKRSAPAGILGIATGIVALFQSIGEMNPRPLPPEVPRACAPLASAALLLDLHLDFPLRIAPTRFFFLLPILRSNRQPLRIYRQNTIRSAHSPGPLLIAHSVAFDRSLEVLDSCAGLAWAVFPVARPHFRQPRRPTCPSGSQRTPGPGAGKAELWAYGRYSWDVALGCYPPIAPVHLAMWVRCMSLCLTCLISYIRTTPSASPAPRRV</sequence>
<gene>
    <name evidence="1" type="ORF">CKAH01_05940</name>
</gene>
<reference evidence="1" key="1">
    <citation type="submission" date="2023-02" db="EMBL/GenBank/DDBJ databases">
        <title>Colletotrichum kahawae CIFC_Que2 genome sequencing and assembly.</title>
        <authorList>
            <person name="Baroncelli R."/>
        </authorList>
    </citation>
    <scope>NUCLEOTIDE SEQUENCE</scope>
    <source>
        <strain evidence="1">CIFC_Que2</strain>
    </source>
</reference>
<protein>
    <submittedName>
        <fullName evidence="1">Uncharacterized protein</fullName>
    </submittedName>
</protein>
<organism evidence="1 2">
    <name type="scientific">Colletotrichum kahawae</name>
    <name type="common">Coffee berry disease fungus</name>
    <dbReference type="NCBI Taxonomy" id="34407"/>
    <lineage>
        <taxon>Eukaryota</taxon>
        <taxon>Fungi</taxon>
        <taxon>Dikarya</taxon>
        <taxon>Ascomycota</taxon>
        <taxon>Pezizomycotina</taxon>
        <taxon>Sordariomycetes</taxon>
        <taxon>Hypocreomycetidae</taxon>
        <taxon>Glomerellales</taxon>
        <taxon>Glomerellaceae</taxon>
        <taxon>Colletotrichum</taxon>
        <taxon>Colletotrichum gloeosporioides species complex</taxon>
    </lineage>
</organism>
<dbReference type="AlphaFoldDB" id="A0AAD9YBS0"/>
<accession>A0AAD9YBS0</accession>
<name>A0AAD9YBS0_COLKA</name>
<evidence type="ECO:0000313" key="1">
    <source>
        <dbReference type="EMBL" id="KAK2754926.1"/>
    </source>
</evidence>
<dbReference type="EMBL" id="VYYT01000223">
    <property type="protein sequence ID" value="KAK2754926.1"/>
    <property type="molecule type" value="Genomic_DNA"/>
</dbReference>
<proteinExistence type="predicted"/>